<dbReference type="PANTHER" id="PTHR10885">
    <property type="entry name" value="ISOPENTENYL-DIPHOSPHATE DELTA-ISOMERASE"/>
    <property type="match status" value="1"/>
</dbReference>
<dbReference type="HAMAP" id="MF_00202">
    <property type="entry name" value="Idi"/>
    <property type="match status" value="1"/>
</dbReference>
<keyword evidence="14" id="KW-1185">Reference proteome</keyword>
<dbReference type="GO" id="GO:0005737">
    <property type="term" value="C:cytoplasm"/>
    <property type="evidence" value="ECO:0007669"/>
    <property type="project" value="TreeGrafter"/>
</dbReference>
<dbReference type="NCBIfam" id="TIGR02150">
    <property type="entry name" value="IPP_isom_1"/>
    <property type="match status" value="1"/>
</dbReference>
<comment type="similarity">
    <text evidence="2">Belongs to the IPP isomerase type 1 family.</text>
</comment>
<evidence type="ECO:0000313" key="13">
    <source>
        <dbReference type="EMBL" id="QGY42413.1"/>
    </source>
</evidence>
<evidence type="ECO:0000256" key="11">
    <source>
        <dbReference type="PIRSR" id="PIRSR018427-1"/>
    </source>
</evidence>
<keyword evidence="9 13" id="KW-0413">Isomerase</keyword>
<evidence type="ECO:0000256" key="9">
    <source>
        <dbReference type="ARBA" id="ARBA00023235"/>
    </source>
</evidence>
<evidence type="ECO:0000259" key="12">
    <source>
        <dbReference type="PROSITE" id="PS51462"/>
    </source>
</evidence>
<name>A0A6I6JQZ4_9BACT</name>
<dbReference type="Proteomes" id="UP000428260">
    <property type="component" value="Chromosome"/>
</dbReference>
<keyword evidence="6" id="KW-0460">Magnesium</keyword>
<keyword evidence="7" id="KW-0464">Manganese</keyword>
<dbReference type="InterPro" id="IPR000086">
    <property type="entry name" value="NUDIX_hydrolase_dom"/>
</dbReference>
<evidence type="ECO:0000313" key="14">
    <source>
        <dbReference type="Proteomes" id="UP000428260"/>
    </source>
</evidence>
<dbReference type="GO" id="GO:0009240">
    <property type="term" value="P:isopentenyl diphosphate biosynthetic process"/>
    <property type="evidence" value="ECO:0007669"/>
    <property type="project" value="TreeGrafter"/>
</dbReference>
<keyword evidence="5" id="KW-0479">Metal-binding</keyword>
<dbReference type="KEGG" id="mcos:GM418_01710"/>
<dbReference type="EC" id="5.3.3.2" evidence="3 10"/>
<evidence type="ECO:0000256" key="4">
    <source>
        <dbReference type="ARBA" id="ARBA00022490"/>
    </source>
</evidence>
<evidence type="ECO:0000256" key="5">
    <source>
        <dbReference type="ARBA" id="ARBA00022723"/>
    </source>
</evidence>
<accession>A0A6I6JQZ4</accession>
<evidence type="ECO:0000256" key="3">
    <source>
        <dbReference type="ARBA" id="ARBA00012057"/>
    </source>
</evidence>
<comment type="pathway">
    <text evidence="1">Isoprenoid biosynthesis; dimethylallyl diphosphate biosynthesis; dimethylallyl diphosphate from isopentenyl diphosphate: step 1/1.</text>
</comment>
<evidence type="ECO:0000256" key="6">
    <source>
        <dbReference type="ARBA" id="ARBA00022842"/>
    </source>
</evidence>
<dbReference type="EMBL" id="CP046401">
    <property type="protein sequence ID" value="QGY42413.1"/>
    <property type="molecule type" value="Genomic_DNA"/>
</dbReference>
<dbReference type="InterPro" id="IPR011876">
    <property type="entry name" value="IsopentenylPP_isomerase_typ1"/>
</dbReference>
<dbReference type="SUPFAM" id="SSF55811">
    <property type="entry name" value="Nudix"/>
    <property type="match status" value="1"/>
</dbReference>
<evidence type="ECO:0000256" key="2">
    <source>
        <dbReference type="ARBA" id="ARBA00007579"/>
    </source>
</evidence>
<sequence>MTKKREDFVILVDENDNETGISEKLAAHRKALMHRAISVFICNSKGEWLLQRRALNKYHSNGLWTNTCCSHPFPGETNMEAAQRRLEEEMGLTTNLTEIFWFRYKESLDNELTENELDHVFIGFTDKHPKINKNEVNEWQYLSFDDIKADIKFYPEKYTVWFKMIFDRVNNELSKSNARQQD</sequence>
<dbReference type="GO" id="GO:0046872">
    <property type="term" value="F:metal ion binding"/>
    <property type="evidence" value="ECO:0007669"/>
    <property type="project" value="UniProtKB-KW"/>
</dbReference>
<evidence type="ECO:0000256" key="1">
    <source>
        <dbReference type="ARBA" id="ARBA00004826"/>
    </source>
</evidence>
<feature type="domain" description="Nudix hydrolase" evidence="12">
    <location>
        <begin position="32"/>
        <end position="164"/>
    </location>
</feature>
<dbReference type="Gene3D" id="3.90.79.10">
    <property type="entry name" value="Nucleoside Triphosphate Pyrophosphohydrolase"/>
    <property type="match status" value="1"/>
</dbReference>
<dbReference type="CDD" id="cd02885">
    <property type="entry name" value="NUDIX_IPP_Isomerase"/>
    <property type="match status" value="1"/>
</dbReference>
<dbReference type="PANTHER" id="PTHR10885:SF0">
    <property type="entry name" value="ISOPENTENYL-DIPHOSPHATE DELTA-ISOMERASE"/>
    <property type="match status" value="1"/>
</dbReference>
<dbReference type="RefSeq" id="WP_158862530.1">
    <property type="nucleotide sequence ID" value="NZ_CP046401.1"/>
</dbReference>
<feature type="active site" evidence="11">
    <location>
        <position position="116"/>
    </location>
</feature>
<dbReference type="GO" id="GO:0050992">
    <property type="term" value="P:dimethylallyl diphosphate biosynthetic process"/>
    <property type="evidence" value="ECO:0007669"/>
    <property type="project" value="UniProtKB-UniPathway"/>
</dbReference>
<dbReference type="PROSITE" id="PS51462">
    <property type="entry name" value="NUDIX"/>
    <property type="match status" value="1"/>
</dbReference>
<dbReference type="UniPathway" id="UPA00059">
    <property type="reaction ID" value="UER00104"/>
</dbReference>
<dbReference type="InterPro" id="IPR015797">
    <property type="entry name" value="NUDIX_hydrolase-like_dom_sf"/>
</dbReference>
<keyword evidence="4" id="KW-0963">Cytoplasm</keyword>
<dbReference type="GO" id="GO:0004452">
    <property type="term" value="F:isopentenyl-diphosphate delta-isomerase activity"/>
    <property type="evidence" value="ECO:0007669"/>
    <property type="project" value="UniProtKB-UniRule"/>
</dbReference>
<feature type="active site" evidence="11">
    <location>
        <position position="69"/>
    </location>
</feature>
<reference evidence="13 14" key="1">
    <citation type="submission" date="2019-11" db="EMBL/GenBank/DDBJ databases">
        <authorList>
            <person name="Zheng R.K."/>
            <person name="Sun C.M."/>
        </authorList>
    </citation>
    <scope>NUCLEOTIDE SEQUENCE [LARGE SCALE GENOMIC DNA]</scope>
    <source>
        <strain evidence="13 14">WC007</strain>
    </source>
</reference>
<dbReference type="Pfam" id="PF00293">
    <property type="entry name" value="NUDIX"/>
    <property type="match status" value="1"/>
</dbReference>
<organism evidence="13 14">
    <name type="scientific">Maribellus comscasis</name>
    <dbReference type="NCBI Taxonomy" id="2681766"/>
    <lineage>
        <taxon>Bacteria</taxon>
        <taxon>Pseudomonadati</taxon>
        <taxon>Bacteroidota</taxon>
        <taxon>Bacteroidia</taxon>
        <taxon>Marinilabiliales</taxon>
        <taxon>Prolixibacteraceae</taxon>
        <taxon>Maribellus</taxon>
    </lineage>
</organism>
<evidence type="ECO:0000256" key="7">
    <source>
        <dbReference type="ARBA" id="ARBA00023211"/>
    </source>
</evidence>
<dbReference type="InterPro" id="IPR056375">
    <property type="entry name" value="Idi_bact"/>
</dbReference>
<evidence type="ECO:0000256" key="10">
    <source>
        <dbReference type="NCBIfam" id="TIGR02150"/>
    </source>
</evidence>
<keyword evidence="8" id="KW-0414">Isoprene biosynthesis</keyword>
<evidence type="ECO:0000256" key="8">
    <source>
        <dbReference type="ARBA" id="ARBA00023229"/>
    </source>
</evidence>
<dbReference type="NCBIfam" id="NF002995">
    <property type="entry name" value="PRK03759.1"/>
    <property type="match status" value="1"/>
</dbReference>
<dbReference type="AlphaFoldDB" id="A0A6I6JQZ4"/>
<protein>
    <recommendedName>
        <fullName evidence="3 10">Isopentenyl-diphosphate delta-isomerase</fullName>
        <ecNumber evidence="3 10">5.3.3.2</ecNumber>
    </recommendedName>
</protein>
<proteinExistence type="inferred from homology"/>
<dbReference type="PIRSF" id="PIRSF018427">
    <property type="entry name" value="Isopntndiph_ism"/>
    <property type="match status" value="1"/>
</dbReference>
<gene>
    <name evidence="13" type="ORF">GM418_01710</name>
</gene>